<evidence type="ECO:0000313" key="5">
    <source>
        <dbReference type="Proteomes" id="UP001305414"/>
    </source>
</evidence>
<keyword evidence="3" id="KW-0687">Ribonucleoprotein</keyword>
<evidence type="ECO:0000313" key="4">
    <source>
        <dbReference type="EMBL" id="KAK5632746.1"/>
    </source>
</evidence>
<dbReference type="InterPro" id="IPR035987">
    <property type="entry name" value="Ribosomal_uS8_sf"/>
</dbReference>
<dbReference type="Pfam" id="PF00410">
    <property type="entry name" value="Ribosomal_S8"/>
    <property type="match status" value="1"/>
</dbReference>
<name>A0AAN7UTZ2_9PEZI</name>
<evidence type="ECO:0000256" key="1">
    <source>
        <dbReference type="ARBA" id="ARBA00006471"/>
    </source>
</evidence>
<evidence type="ECO:0000256" key="3">
    <source>
        <dbReference type="ARBA" id="ARBA00023274"/>
    </source>
</evidence>
<dbReference type="InterPro" id="IPR000630">
    <property type="entry name" value="Ribosomal_uS8"/>
</dbReference>
<dbReference type="GO" id="GO:0005840">
    <property type="term" value="C:ribosome"/>
    <property type="evidence" value="ECO:0007669"/>
    <property type="project" value="UniProtKB-KW"/>
</dbReference>
<dbReference type="Gene3D" id="3.30.1370.30">
    <property type="match status" value="1"/>
</dbReference>
<dbReference type="FunFam" id="3.30.1370.30:FF:000006">
    <property type="entry name" value="40S ribosomal protein S8"/>
    <property type="match status" value="1"/>
</dbReference>
<comment type="similarity">
    <text evidence="1">Belongs to the universal ribosomal protein uS8 family.</text>
</comment>
<protein>
    <recommendedName>
        <fullName evidence="6">Ribosomal protein S8</fullName>
    </recommendedName>
</protein>
<gene>
    <name evidence="4" type="ORF">RRF57_008460</name>
</gene>
<keyword evidence="2" id="KW-0689">Ribosomal protein</keyword>
<evidence type="ECO:0000256" key="2">
    <source>
        <dbReference type="ARBA" id="ARBA00022980"/>
    </source>
</evidence>
<evidence type="ECO:0008006" key="6">
    <source>
        <dbReference type="Google" id="ProtNLM"/>
    </source>
</evidence>
<dbReference type="Gene3D" id="3.30.1490.10">
    <property type="match status" value="1"/>
</dbReference>
<keyword evidence="5" id="KW-1185">Reference proteome</keyword>
<comment type="caution">
    <text evidence="4">The sequence shown here is derived from an EMBL/GenBank/DDBJ whole genome shotgun (WGS) entry which is preliminary data.</text>
</comment>
<organism evidence="4 5">
    <name type="scientific">Xylaria bambusicola</name>
    <dbReference type="NCBI Taxonomy" id="326684"/>
    <lineage>
        <taxon>Eukaryota</taxon>
        <taxon>Fungi</taxon>
        <taxon>Dikarya</taxon>
        <taxon>Ascomycota</taxon>
        <taxon>Pezizomycotina</taxon>
        <taxon>Sordariomycetes</taxon>
        <taxon>Xylariomycetidae</taxon>
        <taxon>Xylariales</taxon>
        <taxon>Xylariaceae</taxon>
        <taxon>Xylaria</taxon>
    </lineage>
</organism>
<dbReference type="GO" id="GO:0003735">
    <property type="term" value="F:structural constituent of ribosome"/>
    <property type="evidence" value="ECO:0007669"/>
    <property type="project" value="InterPro"/>
</dbReference>
<dbReference type="Proteomes" id="UP001305414">
    <property type="component" value="Unassembled WGS sequence"/>
</dbReference>
<accession>A0AAN7UTZ2</accession>
<dbReference type="EMBL" id="JAWHQM010000026">
    <property type="protein sequence ID" value="KAK5632746.1"/>
    <property type="molecule type" value="Genomic_DNA"/>
</dbReference>
<dbReference type="AlphaFoldDB" id="A0AAN7UTZ2"/>
<proteinExistence type="inferred from homology"/>
<dbReference type="SUPFAM" id="SSF56047">
    <property type="entry name" value="Ribosomal protein S8"/>
    <property type="match status" value="1"/>
</dbReference>
<reference evidence="4 5" key="1">
    <citation type="submission" date="2023-10" db="EMBL/GenBank/DDBJ databases">
        <title>Draft genome sequence of Xylaria bambusicola isolate GMP-LS, the root and basal stem rot pathogen of sugarcane in Indonesia.</title>
        <authorList>
            <person name="Selvaraj P."/>
            <person name="Muralishankar V."/>
            <person name="Muruganantham S."/>
            <person name="Sp S."/>
            <person name="Haryani S."/>
            <person name="Lau K.J.X."/>
            <person name="Naqvi N.I."/>
        </authorList>
    </citation>
    <scope>NUCLEOTIDE SEQUENCE [LARGE SCALE GENOMIC DNA]</scope>
    <source>
        <strain evidence="4">GMP-LS</strain>
    </source>
</reference>
<sequence>MSIKNIVNVTSHLRNACRARLGLTSVPLSKYNLGLLLAMHRAGFLSFVTRGGPEPPNPDTIATYRPPPLTTANVADQRLWIGLKYVNNEPVLRNLETISMSGRYISANMKALNRLARGFDASYQKGLNFGECMFVTTSVGTFEIREAVQKKVGGLLMCRVGP</sequence>
<dbReference type="GO" id="GO:0006412">
    <property type="term" value="P:translation"/>
    <property type="evidence" value="ECO:0007669"/>
    <property type="project" value="InterPro"/>
</dbReference>
<dbReference type="GO" id="GO:1990904">
    <property type="term" value="C:ribonucleoprotein complex"/>
    <property type="evidence" value="ECO:0007669"/>
    <property type="project" value="UniProtKB-KW"/>
</dbReference>